<keyword evidence="2" id="KW-1185">Reference proteome</keyword>
<accession>A0AAE1A8U7</accession>
<comment type="caution">
    <text evidence="1">The sequence shown here is derived from an EMBL/GenBank/DDBJ whole genome shotgun (WGS) entry which is preliminary data.</text>
</comment>
<organism evidence="1 2">
    <name type="scientific">Elysia crispata</name>
    <name type="common">lettuce slug</name>
    <dbReference type="NCBI Taxonomy" id="231223"/>
    <lineage>
        <taxon>Eukaryota</taxon>
        <taxon>Metazoa</taxon>
        <taxon>Spiralia</taxon>
        <taxon>Lophotrochozoa</taxon>
        <taxon>Mollusca</taxon>
        <taxon>Gastropoda</taxon>
        <taxon>Heterobranchia</taxon>
        <taxon>Euthyneura</taxon>
        <taxon>Panpulmonata</taxon>
        <taxon>Sacoglossa</taxon>
        <taxon>Placobranchoidea</taxon>
        <taxon>Plakobranchidae</taxon>
        <taxon>Elysia</taxon>
    </lineage>
</organism>
<proteinExistence type="predicted"/>
<sequence length="181" mass="20383">MIPTSTIVHPLSDSLPVVTRWTAPPGCVNIVLEYNAKQLVLPCSYNQLGGDIIKPIKDLAGWIISNTITSSPRIEGETFVIPTLHLMTSPPHVIPRIELEKVQCIFNPRNQNANQTRRTGLLLSCILFNWLVISQRCLNKLRKMRCGALPGGNFVLTKYISREYGRGGRARERKIIMLLHE</sequence>
<dbReference type="AlphaFoldDB" id="A0AAE1A8U7"/>
<dbReference type="Proteomes" id="UP001283361">
    <property type="component" value="Unassembled WGS sequence"/>
</dbReference>
<protein>
    <submittedName>
        <fullName evidence="1">Uncharacterized protein</fullName>
    </submittedName>
</protein>
<gene>
    <name evidence="1" type="ORF">RRG08_046936</name>
</gene>
<dbReference type="EMBL" id="JAWDGP010002436">
    <property type="protein sequence ID" value="KAK3783142.1"/>
    <property type="molecule type" value="Genomic_DNA"/>
</dbReference>
<reference evidence="1" key="1">
    <citation type="journal article" date="2023" name="G3 (Bethesda)">
        <title>A reference genome for the long-term kleptoplast-retaining sea slug Elysia crispata morphotype clarki.</title>
        <authorList>
            <person name="Eastman K.E."/>
            <person name="Pendleton A.L."/>
            <person name="Shaikh M.A."/>
            <person name="Suttiyut T."/>
            <person name="Ogas R."/>
            <person name="Tomko P."/>
            <person name="Gavelis G."/>
            <person name="Widhalm J.R."/>
            <person name="Wisecaver J.H."/>
        </authorList>
    </citation>
    <scope>NUCLEOTIDE SEQUENCE</scope>
    <source>
        <strain evidence="1">ECLA1</strain>
    </source>
</reference>
<evidence type="ECO:0000313" key="1">
    <source>
        <dbReference type="EMBL" id="KAK3783142.1"/>
    </source>
</evidence>
<evidence type="ECO:0000313" key="2">
    <source>
        <dbReference type="Proteomes" id="UP001283361"/>
    </source>
</evidence>
<name>A0AAE1A8U7_9GAST</name>